<dbReference type="Pfam" id="PF04990">
    <property type="entry name" value="RNA_pol_Rpb1_7"/>
    <property type="match status" value="1"/>
</dbReference>
<dbReference type="EMBL" id="ANIY01003014">
    <property type="protein sequence ID" value="ETP37603.1"/>
    <property type="molecule type" value="Genomic_DNA"/>
</dbReference>
<dbReference type="Pfam" id="PF04998">
    <property type="entry name" value="RNA_pol_Rpb1_5"/>
    <property type="match status" value="1"/>
</dbReference>
<keyword evidence="2 6" id="KW-0240">DNA-directed RNA polymerase</keyword>
<dbReference type="InterPro" id="IPR007080">
    <property type="entry name" value="RNA_pol_Rpb1_1"/>
</dbReference>
<evidence type="ECO:0000313" key="9">
    <source>
        <dbReference type="EMBL" id="ETP37603.1"/>
    </source>
</evidence>
<protein>
    <recommendedName>
        <fullName evidence="6">DNA-directed RNA polymerase subunit</fullName>
        <ecNumber evidence="6">2.7.7.6</ecNumber>
    </recommendedName>
</protein>
<keyword evidence="3 6" id="KW-0808">Transferase</keyword>
<dbReference type="Proteomes" id="UP000018948">
    <property type="component" value="Unassembled WGS sequence"/>
</dbReference>
<dbReference type="GO" id="GO:0000428">
    <property type="term" value="C:DNA-directed RNA polymerase complex"/>
    <property type="evidence" value="ECO:0007669"/>
    <property type="project" value="UniProtKB-KW"/>
</dbReference>
<comment type="similarity">
    <text evidence="1 6">Belongs to the RNA polymerase beta' chain family.</text>
</comment>
<reference evidence="9 10" key="1">
    <citation type="submission" date="2013-11" db="EMBL/GenBank/DDBJ databases">
        <title>The Genome Sequence of Phytophthora parasitica P10297.</title>
        <authorList>
            <consortium name="The Broad Institute Genomics Platform"/>
            <person name="Russ C."/>
            <person name="Tyler B."/>
            <person name="Panabieres F."/>
            <person name="Shan W."/>
            <person name="Tripathy S."/>
            <person name="Grunwald N."/>
            <person name="Machado M."/>
            <person name="Johnson C.S."/>
            <person name="Walker B."/>
            <person name="Young S.K."/>
            <person name="Zeng Q."/>
            <person name="Gargeya S."/>
            <person name="Fitzgerald M."/>
            <person name="Haas B."/>
            <person name="Abouelleil A."/>
            <person name="Allen A.W."/>
            <person name="Alvarado L."/>
            <person name="Arachchi H.M."/>
            <person name="Berlin A.M."/>
            <person name="Chapman S.B."/>
            <person name="Gainer-Dewar J."/>
            <person name="Goldberg J."/>
            <person name="Griggs A."/>
            <person name="Gujja S."/>
            <person name="Hansen M."/>
            <person name="Howarth C."/>
            <person name="Imamovic A."/>
            <person name="Ireland A."/>
            <person name="Larimer J."/>
            <person name="McCowan C."/>
            <person name="Murphy C."/>
            <person name="Pearson M."/>
            <person name="Poon T.W."/>
            <person name="Priest M."/>
            <person name="Roberts A."/>
            <person name="Saif S."/>
            <person name="Shea T."/>
            <person name="Sisk P."/>
            <person name="Sykes S."/>
            <person name="Wortman J."/>
            <person name="Nusbaum C."/>
            <person name="Birren B."/>
        </authorList>
    </citation>
    <scope>NUCLEOTIDE SEQUENCE [LARGE SCALE GENOMIC DNA]</scope>
    <source>
        <strain evidence="9 10">P10297</strain>
    </source>
</reference>
<dbReference type="Pfam" id="PF04983">
    <property type="entry name" value="RNA_pol_Rpb1_3"/>
    <property type="match status" value="1"/>
</dbReference>
<dbReference type="Pfam" id="PF00623">
    <property type="entry name" value="RNA_pol_Rpb1_2"/>
    <property type="match status" value="1"/>
</dbReference>
<comment type="caution">
    <text evidence="9">The sequence shown here is derived from an EMBL/GenBank/DDBJ whole genome shotgun (WGS) entry which is preliminary data.</text>
</comment>
<organism evidence="9 10">
    <name type="scientific">Phytophthora nicotianae P10297</name>
    <dbReference type="NCBI Taxonomy" id="1317064"/>
    <lineage>
        <taxon>Eukaryota</taxon>
        <taxon>Sar</taxon>
        <taxon>Stramenopiles</taxon>
        <taxon>Oomycota</taxon>
        <taxon>Peronosporomycetes</taxon>
        <taxon>Peronosporales</taxon>
        <taxon>Peronosporaceae</taxon>
        <taxon>Phytophthora</taxon>
    </lineage>
</organism>
<evidence type="ECO:0000256" key="5">
    <source>
        <dbReference type="ARBA" id="ARBA00023163"/>
    </source>
</evidence>
<name>W2YSG5_PHYNI</name>
<dbReference type="Pfam" id="PF04997">
    <property type="entry name" value="RNA_pol_Rpb1_1"/>
    <property type="match status" value="1"/>
</dbReference>
<dbReference type="GO" id="GO:0003899">
    <property type="term" value="F:DNA-directed RNA polymerase activity"/>
    <property type="evidence" value="ECO:0007669"/>
    <property type="project" value="UniProtKB-EC"/>
</dbReference>
<dbReference type="PANTHER" id="PTHR19376:SF37">
    <property type="entry name" value="DNA-DIRECTED RNA POLYMERASE II SUBUNIT RPB1"/>
    <property type="match status" value="1"/>
</dbReference>
<dbReference type="AlphaFoldDB" id="W2YSG5"/>
<evidence type="ECO:0000256" key="1">
    <source>
        <dbReference type="ARBA" id="ARBA00006460"/>
    </source>
</evidence>
<dbReference type="InterPro" id="IPR038593">
    <property type="entry name" value="RNA_pol_Rpb1_7_sf"/>
</dbReference>
<proteinExistence type="inferred from homology"/>
<evidence type="ECO:0000256" key="3">
    <source>
        <dbReference type="ARBA" id="ARBA00022679"/>
    </source>
</evidence>
<dbReference type="Gene3D" id="3.30.1360.140">
    <property type="match status" value="1"/>
</dbReference>
<dbReference type="EC" id="2.7.7.6" evidence="6"/>
<accession>W2YSG5</accession>
<dbReference type="Gene3D" id="3.30.1490.180">
    <property type="entry name" value="RNA polymerase ii"/>
    <property type="match status" value="1"/>
</dbReference>
<dbReference type="InterPro" id="IPR045867">
    <property type="entry name" value="DNA-dir_RpoC_beta_prime"/>
</dbReference>
<keyword evidence="4 6" id="KW-0548">Nucleotidyltransferase</keyword>
<dbReference type="PANTHER" id="PTHR19376">
    <property type="entry name" value="DNA-DIRECTED RNA POLYMERASE"/>
    <property type="match status" value="1"/>
</dbReference>
<dbReference type="InterPro" id="IPR007073">
    <property type="entry name" value="RNA_pol_Rpb1_7"/>
</dbReference>
<feature type="domain" description="RNA polymerase N-terminal" evidence="8">
    <location>
        <begin position="170"/>
        <end position="478"/>
    </location>
</feature>
<sequence>MLPGNGGVARVLPPDERRRPRQGVQLHHRVQGPLQQRPPHRPRHLLAQHATSYSFRCKTCQNMRDRCPGHFGAVQLRYPVVNALFRGEVLRWLRRVCHGCGAALGKTSSSAKAAVCPACELEQPFVYKYPKEPIFLLRRDAATGEERRLFNDEIERIFDRVDSQVSYHPSALLLRTVPAVPNNARPDVRKLKSSTRSNNNDTTTTFIKNVVSTNEMVPLLLTEEDKAAHEPALNLLEITHSNMVRDPAGTATSSRIVGGNGQALTSLGARLRGKEGRIRGNLEGKRFQHGARSVICGDNNIDIDEVGIPISVAKVLQVPMVVREYNIDEAMTYFSNKSCAYPGCSKLVKGDTGATYHIASMKDGIALEIGDTLYRDLVDGVEVAMNRAPSLLYSAISGHRVRVLGNGDTFRLSVNVADTLYGGDFDGDAMSAYLPHSIVARNECGLLSNLKRWFISLKDRSPAMGVYHDNSIGLAELTRSHVRIARPQAMQLLSQVKYASFLHRAAVVERLTDPARDTFSGRELISLLLPEINFSKKAAFYKPEYAGFIDYRKDETHVVIERGELRSGVLDQKSIGQGVHNSLFHNVFNEYGVDAAMDLLYNMQQVSTQFLLARGYTINYDDFAIDKKTLRNINDVTAGILRQSAVITEKFRAGLVTPPIGMTPHEFYEQEQMNTLSPGDEFTEVVMSSIDHEKNNLAKLVADACRARTRYRQGYARIESCNFKDSLLSAQQVLPVNPLKILENVAYRHGDYLRGDAAGPPRGRRCGRLSGAPRSPRYTHYNEICERAAREIPEHVERSFALMDIGLDVGLAYRRVLQHRIDAKTMALVADRITSAYKKALVEYGTSMGMFASECTSESMTQRILDSIHASGASKSNFLNRIKEVYGAKGTDSLENAYMDVFLRPEFEDDVVALQRVANEIEMMNLRTFVRRAQIFFEAYGASRHPDFKDEAEAMRRTFERHAVNQRPPAGLLPWCVRLELSRAALIEKNMQVSTIFRKLMQHFPKLYILYTDDNAEEVAMRVYFGEDVFRRASVVDQFVVHDFLHAKLLKVVIRGVDGIISATVMKDFVPRTVEQPDGSMKVVRKHIIRTQGTNLTAILHHNAVDPHKTASNSVLEVQELYGIHAARMKLIQCLREMSGTDINIKHYTLIADTLTANGFVSNIERGGVAESNPGNTLLSISYSHPIQTITEAGLNNEESLVHTNISSALMMGSTPN</sequence>
<gene>
    <name evidence="9" type="ORF">F442_14591</name>
</gene>
<dbReference type="OrthoDB" id="409625at2759"/>
<dbReference type="InterPro" id="IPR044893">
    <property type="entry name" value="RNA_pol_Rpb1_clamp_domain"/>
</dbReference>
<dbReference type="InterPro" id="IPR006592">
    <property type="entry name" value="RNA_pol_N"/>
</dbReference>
<dbReference type="Gene3D" id="2.40.40.20">
    <property type="match status" value="1"/>
</dbReference>
<evidence type="ECO:0000313" key="10">
    <source>
        <dbReference type="Proteomes" id="UP000018948"/>
    </source>
</evidence>
<evidence type="ECO:0000256" key="2">
    <source>
        <dbReference type="ARBA" id="ARBA00022478"/>
    </source>
</evidence>
<comment type="function">
    <text evidence="6">DNA-dependent RNA polymerase catalyzes the transcription of DNA into RNA using the four ribonucleoside triphosphates as substrates.</text>
</comment>
<feature type="non-terminal residue" evidence="9">
    <location>
        <position position="1217"/>
    </location>
</feature>
<dbReference type="GO" id="GO:0003677">
    <property type="term" value="F:DNA binding"/>
    <property type="evidence" value="ECO:0007669"/>
    <property type="project" value="InterPro"/>
</dbReference>
<keyword evidence="5 6" id="KW-0804">Transcription</keyword>
<dbReference type="SMART" id="SM00663">
    <property type="entry name" value="RPOLA_N"/>
    <property type="match status" value="1"/>
</dbReference>
<dbReference type="Gene3D" id="1.10.274.100">
    <property type="entry name" value="RNA polymerase Rpb1, domain 3"/>
    <property type="match status" value="1"/>
</dbReference>
<evidence type="ECO:0000256" key="4">
    <source>
        <dbReference type="ARBA" id="ARBA00022695"/>
    </source>
</evidence>
<dbReference type="GO" id="GO:0006351">
    <property type="term" value="P:DNA-templated transcription"/>
    <property type="evidence" value="ECO:0007669"/>
    <property type="project" value="InterPro"/>
</dbReference>
<evidence type="ECO:0000259" key="8">
    <source>
        <dbReference type="SMART" id="SM00663"/>
    </source>
</evidence>
<dbReference type="InterPro" id="IPR007066">
    <property type="entry name" value="RNA_pol_Rpb1_3"/>
</dbReference>
<dbReference type="InterPro" id="IPR007081">
    <property type="entry name" value="RNA_pol_Rpb1_5"/>
</dbReference>
<evidence type="ECO:0000256" key="7">
    <source>
        <dbReference type="SAM" id="MobiDB-lite"/>
    </source>
</evidence>
<dbReference type="SUPFAM" id="SSF64484">
    <property type="entry name" value="beta and beta-prime subunits of DNA dependent RNA-polymerase"/>
    <property type="match status" value="1"/>
</dbReference>
<dbReference type="InterPro" id="IPR042102">
    <property type="entry name" value="RNA_pol_Rpb1_3_sf"/>
</dbReference>
<evidence type="ECO:0000256" key="6">
    <source>
        <dbReference type="RuleBase" id="RU004279"/>
    </source>
</evidence>
<feature type="region of interest" description="Disordered" evidence="7">
    <location>
        <begin position="1"/>
        <end position="40"/>
    </location>
</feature>
<dbReference type="InterPro" id="IPR000722">
    <property type="entry name" value="RNA_pol_asu"/>
</dbReference>
<dbReference type="Gene3D" id="4.10.860.120">
    <property type="entry name" value="RNA polymerase II, clamp domain"/>
    <property type="match status" value="1"/>
</dbReference>
<comment type="catalytic activity">
    <reaction evidence="6">
        <text>RNA(n) + a ribonucleoside 5'-triphosphate = RNA(n+1) + diphosphate</text>
        <dbReference type="Rhea" id="RHEA:21248"/>
        <dbReference type="Rhea" id="RHEA-COMP:14527"/>
        <dbReference type="Rhea" id="RHEA-COMP:17342"/>
        <dbReference type="ChEBI" id="CHEBI:33019"/>
        <dbReference type="ChEBI" id="CHEBI:61557"/>
        <dbReference type="ChEBI" id="CHEBI:140395"/>
        <dbReference type="EC" id="2.7.7.6"/>
    </reaction>
</comment>